<dbReference type="EMBL" id="UPXX01000013">
    <property type="protein sequence ID" value="VBB42054.1"/>
    <property type="molecule type" value="Genomic_DNA"/>
</dbReference>
<protein>
    <recommendedName>
        <fullName evidence="4">Glycosyltransferase 2-like domain-containing protein</fullName>
    </recommendedName>
</protein>
<sequence>MATRELHQEKEKPAPFVSIIIVTWNKKKDVLNLLEALSKLDYPVDRLETVLVDNASTDGTAEQVHLKYPAVSILKHTENLGGSGGFNAGMRWILANRPNSDYLWLLDNDVLVPPESLDMLVRALESRPDAAVCGSKILDQQNPQELIEVGAYIDYRRGDIRQNRGTTHQQPGADGIEEVDYVAACSLLVRTSALKSVGLWHEDFFIYWDDMEWGVRFKTFGYRVLATHHSIVYHPSWAGRTSDKSVIWRNYYRARNGLCFFNHYSSGLKRRLILGRMILRFHLIGANNCLRCETAVSGAFSEAIDDFFKGRYGKKSLSLPESDLERFLKIRKSEDIFIFLPQKTMIQMAEPLLAQLLLYEGAFRLHLIVSNAEWKERPSLLHRSNLLTFRPDASGGITMIDKIRILLSIRSRMNGKPVLITPPLTPRFLAMTGLPVAKVDFEKGETITIQQLNVPHLLRSPFHTVQDVFRALVSPPKRIWRVSEAIDPDPS</sequence>
<accession>A0A653A220</accession>
<feature type="domain" description="Glycosyltransferase 2-like" evidence="4">
    <location>
        <begin position="18"/>
        <end position="188"/>
    </location>
</feature>
<dbReference type="Gene3D" id="3.90.550.10">
    <property type="entry name" value="Spore Coat Polysaccharide Biosynthesis Protein SpsA, Chain A"/>
    <property type="match status" value="1"/>
</dbReference>
<dbReference type="PANTHER" id="PTHR43179:SF12">
    <property type="entry name" value="GALACTOFURANOSYLTRANSFERASE GLFT2"/>
    <property type="match status" value="1"/>
</dbReference>
<evidence type="ECO:0000256" key="2">
    <source>
        <dbReference type="ARBA" id="ARBA00022676"/>
    </source>
</evidence>
<dbReference type="InterPro" id="IPR029044">
    <property type="entry name" value="Nucleotide-diphossugar_trans"/>
</dbReference>
<proteinExistence type="inferred from homology"/>
<evidence type="ECO:0000256" key="1">
    <source>
        <dbReference type="ARBA" id="ARBA00006739"/>
    </source>
</evidence>
<dbReference type="AlphaFoldDB" id="A0A653A220"/>
<comment type="similarity">
    <text evidence="1">Belongs to the glycosyltransferase 2 family.</text>
</comment>
<evidence type="ECO:0000256" key="3">
    <source>
        <dbReference type="ARBA" id="ARBA00022679"/>
    </source>
</evidence>
<dbReference type="PANTHER" id="PTHR43179">
    <property type="entry name" value="RHAMNOSYLTRANSFERASE WBBL"/>
    <property type="match status" value="1"/>
</dbReference>
<keyword evidence="3" id="KW-0808">Transferase</keyword>
<gene>
    <name evidence="5" type="ORF">TRIP_B200194</name>
</gene>
<keyword evidence="2" id="KW-0328">Glycosyltransferase</keyword>
<organism evidence="5">
    <name type="scientific">Uncultured Desulfatiglans sp</name>
    <dbReference type="NCBI Taxonomy" id="1748965"/>
    <lineage>
        <taxon>Bacteria</taxon>
        <taxon>Pseudomonadati</taxon>
        <taxon>Thermodesulfobacteriota</taxon>
        <taxon>Desulfobacteria</taxon>
        <taxon>Desulfatiglandales</taxon>
        <taxon>Desulfatiglandaceae</taxon>
        <taxon>Desulfatiglans</taxon>
        <taxon>environmental samples</taxon>
    </lineage>
</organism>
<name>A0A653A220_UNCDX</name>
<dbReference type="CDD" id="cd04186">
    <property type="entry name" value="GT_2_like_c"/>
    <property type="match status" value="1"/>
</dbReference>
<dbReference type="SUPFAM" id="SSF53448">
    <property type="entry name" value="Nucleotide-diphospho-sugar transferases"/>
    <property type="match status" value="1"/>
</dbReference>
<evidence type="ECO:0000313" key="5">
    <source>
        <dbReference type="EMBL" id="VBB42054.1"/>
    </source>
</evidence>
<reference evidence="5" key="1">
    <citation type="submission" date="2018-07" db="EMBL/GenBank/DDBJ databases">
        <authorList>
            <consortium name="Genoscope - CEA"/>
            <person name="William W."/>
        </authorList>
    </citation>
    <scope>NUCLEOTIDE SEQUENCE</scope>
    <source>
        <strain evidence="5">IK1</strain>
    </source>
</reference>
<dbReference type="GO" id="GO:0016757">
    <property type="term" value="F:glycosyltransferase activity"/>
    <property type="evidence" value="ECO:0007669"/>
    <property type="project" value="UniProtKB-KW"/>
</dbReference>
<dbReference type="InterPro" id="IPR001173">
    <property type="entry name" value="Glyco_trans_2-like"/>
</dbReference>
<dbReference type="Pfam" id="PF00535">
    <property type="entry name" value="Glycos_transf_2"/>
    <property type="match status" value="1"/>
</dbReference>
<evidence type="ECO:0000259" key="4">
    <source>
        <dbReference type="Pfam" id="PF00535"/>
    </source>
</evidence>